<evidence type="ECO:0000313" key="2">
    <source>
        <dbReference type="Proteomes" id="UP001152320"/>
    </source>
</evidence>
<protein>
    <submittedName>
        <fullName evidence="1">Uncharacterized protein</fullName>
    </submittedName>
</protein>
<comment type="caution">
    <text evidence="1">The sequence shown here is derived from an EMBL/GenBank/DDBJ whole genome shotgun (WGS) entry which is preliminary data.</text>
</comment>
<proteinExistence type="predicted"/>
<accession>A0A9Q0YPX4</accession>
<dbReference type="AlphaFoldDB" id="A0A9Q0YPX4"/>
<dbReference type="Proteomes" id="UP001152320">
    <property type="component" value="Chromosome 17"/>
</dbReference>
<reference evidence="1" key="1">
    <citation type="submission" date="2021-10" db="EMBL/GenBank/DDBJ databases">
        <title>Tropical sea cucumber genome reveals ecological adaptation and Cuvierian tubules defense mechanism.</title>
        <authorList>
            <person name="Chen T."/>
        </authorList>
    </citation>
    <scope>NUCLEOTIDE SEQUENCE</scope>
    <source>
        <strain evidence="1">Nanhai2018</strain>
        <tissue evidence="1">Muscle</tissue>
    </source>
</reference>
<sequence length="76" mass="8763">METIVHPTIQTNVSNVIKTTANAKPECVHSMTAVFHLTRIAWMLSKQEDVHSPVIEKSFRLDYPRKVYGMISKFPY</sequence>
<keyword evidence="2" id="KW-1185">Reference proteome</keyword>
<gene>
    <name evidence="1" type="ORF">HOLleu_34219</name>
</gene>
<organism evidence="1 2">
    <name type="scientific">Holothuria leucospilota</name>
    <name type="common">Black long sea cucumber</name>
    <name type="synonym">Mertensiothuria leucospilota</name>
    <dbReference type="NCBI Taxonomy" id="206669"/>
    <lineage>
        <taxon>Eukaryota</taxon>
        <taxon>Metazoa</taxon>
        <taxon>Echinodermata</taxon>
        <taxon>Eleutherozoa</taxon>
        <taxon>Echinozoa</taxon>
        <taxon>Holothuroidea</taxon>
        <taxon>Aspidochirotacea</taxon>
        <taxon>Aspidochirotida</taxon>
        <taxon>Holothuriidae</taxon>
        <taxon>Holothuria</taxon>
    </lineage>
</organism>
<dbReference type="EMBL" id="JAIZAY010000017">
    <property type="protein sequence ID" value="KAJ8026392.1"/>
    <property type="molecule type" value="Genomic_DNA"/>
</dbReference>
<name>A0A9Q0YPX4_HOLLE</name>
<evidence type="ECO:0000313" key="1">
    <source>
        <dbReference type="EMBL" id="KAJ8026392.1"/>
    </source>
</evidence>